<accession>A0A0E0LQJ3</accession>
<dbReference type="EnsemblPlants" id="OPUNC08G00840.1">
    <property type="protein sequence ID" value="OPUNC08G00840.1"/>
    <property type="gene ID" value="OPUNC08G00840"/>
</dbReference>
<protein>
    <submittedName>
        <fullName evidence="1">Uncharacterized protein</fullName>
    </submittedName>
</protein>
<reference evidence="1" key="2">
    <citation type="submission" date="2018-05" db="EMBL/GenBank/DDBJ databases">
        <title>OpunRS2 (Oryza punctata Reference Sequence Version 2).</title>
        <authorList>
            <person name="Zhang J."/>
            <person name="Kudrna D."/>
            <person name="Lee S."/>
            <person name="Talag J."/>
            <person name="Welchert J."/>
            <person name="Wing R.A."/>
        </authorList>
    </citation>
    <scope>NUCLEOTIDE SEQUENCE [LARGE SCALE GENOMIC DNA]</scope>
</reference>
<dbReference type="Gramene" id="OPUNC08G00840.1">
    <property type="protein sequence ID" value="OPUNC08G00840.1"/>
    <property type="gene ID" value="OPUNC08G00840"/>
</dbReference>
<keyword evidence="2" id="KW-1185">Reference proteome</keyword>
<organism evidence="1">
    <name type="scientific">Oryza punctata</name>
    <name type="common">Red rice</name>
    <dbReference type="NCBI Taxonomy" id="4537"/>
    <lineage>
        <taxon>Eukaryota</taxon>
        <taxon>Viridiplantae</taxon>
        <taxon>Streptophyta</taxon>
        <taxon>Embryophyta</taxon>
        <taxon>Tracheophyta</taxon>
        <taxon>Spermatophyta</taxon>
        <taxon>Magnoliopsida</taxon>
        <taxon>Liliopsida</taxon>
        <taxon>Poales</taxon>
        <taxon>Poaceae</taxon>
        <taxon>BOP clade</taxon>
        <taxon>Oryzoideae</taxon>
        <taxon>Oryzeae</taxon>
        <taxon>Oryzinae</taxon>
        <taxon>Oryza</taxon>
    </lineage>
</organism>
<evidence type="ECO:0000313" key="1">
    <source>
        <dbReference type="EnsemblPlants" id="OPUNC08G00840.1"/>
    </source>
</evidence>
<dbReference type="HOGENOM" id="CLU_157544_0_0_1"/>
<proteinExistence type="predicted"/>
<dbReference type="Proteomes" id="UP000026962">
    <property type="component" value="Chromosome 8"/>
</dbReference>
<sequence>MAMAGRSLADSFFICKPYLRGNCNAKVMPSFIRTGSSGYLFVEMGHGGSSRVMDKVVYNNFLDGNWDISRSPHPLGTRWPNRPSDCFLQMTMSCSLSQPPTIFCQSMTITFIIVSLIGQDRDLQLKELSVYIY</sequence>
<evidence type="ECO:0000313" key="2">
    <source>
        <dbReference type="Proteomes" id="UP000026962"/>
    </source>
</evidence>
<dbReference type="AlphaFoldDB" id="A0A0E0LQJ3"/>
<name>A0A0E0LQJ3_ORYPU</name>
<reference evidence="1" key="1">
    <citation type="submission" date="2015-04" db="UniProtKB">
        <authorList>
            <consortium name="EnsemblPlants"/>
        </authorList>
    </citation>
    <scope>IDENTIFICATION</scope>
</reference>